<reference evidence="16" key="2">
    <citation type="journal article" date="2016" name="Int. J. Syst. Evol. Microbiol.">
        <title>Complete genome sequence and cell structure of Limnochorda pilosa, a Gram-negative spore-former within the phylum Firmicutes.</title>
        <authorList>
            <person name="Watanabe M."/>
            <person name="Kojima H."/>
            <person name="Fukui M."/>
        </authorList>
    </citation>
    <scope>NUCLEOTIDE SEQUENCE [LARGE SCALE GENOMIC DNA]</scope>
    <source>
        <strain evidence="16">HC45</strain>
    </source>
</reference>
<keyword evidence="5 12" id="KW-0547">Nucleotide-binding</keyword>
<name>A0A0K2SP08_LIMPI</name>
<dbReference type="Gene3D" id="3.40.50.620">
    <property type="entry name" value="HUPs"/>
    <property type="match status" value="1"/>
</dbReference>
<dbReference type="SUPFAM" id="SSF56235">
    <property type="entry name" value="N-terminal nucleophile aminohydrolases (Ntn hydrolases)"/>
    <property type="match status" value="1"/>
</dbReference>
<dbReference type="GO" id="GO:0004066">
    <property type="term" value="F:asparagine synthase (glutamine-hydrolyzing) activity"/>
    <property type="evidence" value="ECO:0007669"/>
    <property type="project" value="UniProtKB-EC"/>
</dbReference>
<dbReference type="RefSeq" id="WP_068139845.1">
    <property type="nucleotide sequence ID" value="NZ_AP014924.1"/>
</dbReference>
<dbReference type="InterPro" id="IPR033738">
    <property type="entry name" value="AsnB_N"/>
</dbReference>
<evidence type="ECO:0000256" key="10">
    <source>
        <dbReference type="ARBA" id="ARBA00048741"/>
    </source>
</evidence>
<dbReference type="PANTHER" id="PTHR11772">
    <property type="entry name" value="ASPARAGINE SYNTHETASE"/>
    <property type="match status" value="1"/>
</dbReference>
<accession>A0A0K2SP08</accession>
<protein>
    <recommendedName>
        <fullName evidence="2">asparagine synthase (glutamine-hydrolyzing)</fullName>
        <ecNumber evidence="2">6.3.5.4</ecNumber>
    </recommendedName>
</protein>
<dbReference type="SUPFAM" id="SSF52402">
    <property type="entry name" value="Adenine nucleotide alpha hydrolases-like"/>
    <property type="match status" value="1"/>
</dbReference>
<dbReference type="EC" id="6.3.5.4" evidence="2"/>
<dbReference type="CDD" id="cd00712">
    <property type="entry name" value="AsnB"/>
    <property type="match status" value="1"/>
</dbReference>
<dbReference type="EMBL" id="AP014924">
    <property type="protein sequence ID" value="BAS28873.1"/>
    <property type="molecule type" value="Genomic_DNA"/>
</dbReference>
<comment type="catalytic activity">
    <reaction evidence="10">
        <text>L-aspartate + L-glutamine + ATP + H2O = L-asparagine + L-glutamate + AMP + diphosphate + H(+)</text>
        <dbReference type="Rhea" id="RHEA:12228"/>
        <dbReference type="ChEBI" id="CHEBI:15377"/>
        <dbReference type="ChEBI" id="CHEBI:15378"/>
        <dbReference type="ChEBI" id="CHEBI:29985"/>
        <dbReference type="ChEBI" id="CHEBI:29991"/>
        <dbReference type="ChEBI" id="CHEBI:30616"/>
        <dbReference type="ChEBI" id="CHEBI:33019"/>
        <dbReference type="ChEBI" id="CHEBI:58048"/>
        <dbReference type="ChEBI" id="CHEBI:58359"/>
        <dbReference type="ChEBI" id="CHEBI:456215"/>
        <dbReference type="EC" id="6.3.5.4"/>
    </reaction>
</comment>
<dbReference type="CDD" id="cd01991">
    <property type="entry name" value="Asn_synthase_B_C"/>
    <property type="match status" value="1"/>
</dbReference>
<evidence type="ECO:0000256" key="2">
    <source>
        <dbReference type="ARBA" id="ARBA00012737"/>
    </source>
</evidence>
<evidence type="ECO:0000256" key="11">
    <source>
        <dbReference type="PIRSR" id="PIRSR001589-1"/>
    </source>
</evidence>
<dbReference type="Proteomes" id="UP000065807">
    <property type="component" value="Chromosome"/>
</dbReference>
<feature type="site" description="Important for beta-aspartyl-AMP intermediate formation" evidence="13">
    <location>
        <position position="345"/>
    </location>
</feature>
<dbReference type="STRING" id="1555112.LIP_3044"/>
<dbReference type="InterPro" id="IPR017932">
    <property type="entry name" value="GATase_2_dom"/>
</dbReference>
<keyword evidence="16" id="KW-1185">Reference proteome</keyword>
<keyword evidence="4 11" id="KW-0028">Amino-acid biosynthesis</keyword>
<dbReference type="InterPro" id="IPR050795">
    <property type="entry name" value="Asn_Synthetase"/>
</dbReference>
<evidence type="ECO:0000259" key="14">
    <source>
        <dbReference type="PROSITE" id="PS51278"/>
    </source>
</evidence>
<feature type="binding site" evidence="12">
    <location>
        <position position="95"/>
    </location>
    <ligand>
        <name>L-glutamine</name>
        <dbReference type="ChEBI" id="CHEBI:58359"/>
    </ligand>
</feature>
<feature type="active site" description="For GATase activity" evidence="11">
    <location>
        <position position="2"/>
    </location>
</feature>
<evidence type="ECO:0000313" key="16">
    <source>
        <dbReference type="Proteomes" id="UP000065807"/>
    </source>
</evidence>
<dbReference type="InterPro" id="IPR014729">
    <property type="entry name" value="Rossmann-like_a/b/a_fold"/>
</dbReference>
<dbReference type="PATRIC" id="fig|1555112.3.peg.3090"/>
<comment type="similarity">
    <text evidence="1">Belongs to the asparagine synthetase family.</text>
</comment>
<evidence type="ECO:0000313" key="15">
    <source>
        <dbReference type="EMBL" id="BAS28873.1"/>
    </source>
</evidence>
<feature type="binding site" evidence="12">
    <location>
        <position position="270"/>
    </location>
    <ligand>
        <name>ATP</name>
        <dbReference type="ChEBI" id="CHEBI:30616"/>
    </ligand>
</feature>
<dbReference type="GO" id="GO:0005829">
    <property type="term" value="C:cytosol"/>
    <property type="evidence" value="ECO:0007669"/>
    <property type="project" value="TreeGrafter"/>
</dbReference>
<dbReference type="NCBIfam" id="NF006949">
    <property type="entry name" value="PRK09431.1"/>
    <property type="match status" value="1"/>
</dbReference>
<evidence type="ECO:0000256" key="7">
    <source>
        <dbReference type="ARBA" id="ARBA00022888"/>
    </source>
</evidence>
<proteinExistence type="inferred from homology"/>
<keyword evidence="8 11" id="KW-0315">Glutamine amidotransferase</keyword>
<dbReference type="KEGG" id="lpil:LIP_3044"/>
<evidence type="ECO:0000256" key="6">
    <source>
        <dbReference type="ARBA" id="ARBA00022840"/>
    </source>
</evidence>
<dbReference type="OrthoDB" id="9763290at2"/>
<dbReference type="PROSITE" id="PS51278">
    <property type="entry name" value="GATASE_TYPE_2"/>
    <property type="match status" value="1"/>
</dbReference>
<evidence type="ECO:0000256" key="12">
    <source>
        <dbReference type="PIRSR" id="PIRSR001589-2"/>
    </source>
</evidence>
<evidence type="ECO:0000256" key="4">
    <source>
        <dbReference type="ARBA" id="ARBA00022605"/>
    </source>
</evidence>
<dbReference type="GO" id="GO:0005524">
    <property type="term" value="F:ATP binding"/>
    <property type="evidence" value="ECO:0007669"/>
    <property type="project" value="UniProtKB-KW"/>
</dbReference>
<evidence type="ECO:0000256" key="5">
    <source>
        <dbReference type="ARBA" id="ARBA00022741"/>
    </source>
</evidence>
<feature type="domain" description="Glutamine amidotransferase type-2" evidence="14">
    <location>
        <begin position="2"/>
        <end position="181"/>
    </location>
</feature>
<evidence type="ECO:0000256" key="13">
    <source>
        <dbReference type="PIRSR" id="PIRSR001589-3"/>
    </source>
</evidence>
<dbReference type="GO" id="GO:0006529">
    <property type="term" value="P:asparagine biosynthetic process"/>
    <property type="evidence" value="ECO:0007669"/>
    <property type="project" value="UniProtKB-KW"/>
</dbReference>
<evidence type="ECO:0000256" key="8">
    <source>
        <dbReference type="ARBA" id="ARBA00022962"/>
    </source>
</evidence>
<dbReference type="InterPro" id="IPR029055">
    <property type="entry name" value="Ntn_hydrolases_N"/>
</dbReference>
<gene>
    <name evidence="15" type="ORF">LIP_3044</name>
</gene>
<reference evidence="16" key="1">
    <citation type="submission" date="2015-07" db="EMBL/GenBank/DDBJ databases">
        <title>Complete genome sequence and phylogenetic analysis of Limnochorda pilosa.</title>
        <authorList>
            <person name="Watanabe M."/>
            <person name="Kojima H."/>
            <person name="Fukui M."/>
        </authorList>
    </citation>
    <scope>NUCLEOTIDE SEQUENCE [LARGE SCALE GENOMIC DNA]</scope>
    <source>
        <strain evidence="16">HC45</strain>
    </source>
</reference>
<sequence>MCGIAGGFGRPNAPTVERMLTRLHHRGPDDQGTWASAGIVLGHTRLSIIDLETGHQPIASEDGRVVAVVNGEIYNYRELRARLQAGGHRFCTQSDSEVLVHLYEDRGPAMVEEFDGMFALVLHDRASGRLLLARDPLGIKPLYGGVAGETFYFASEIGALLEATDRVWEFPEGTRLVLEPSAPLDGLKDAPGPDDTYALEPYWQIPEGPPDVSDPRTALEGVRERLRRAVGKRLLADVPVGVFLSGGLDSSLIAAWARRLTSGTLHSFAVGQRGSDDLRYAAQVAAALGTEHHEYTYGAEDLEEALPTVIRHLESYDPALVRSAVPTYFVSRLARRHVKVVLSGEGADELFAGYEYLRRMDRQRLHRELRTVTAALHNTNLQRVDRMSMAHALEARVPFLDLEMIRWAFRLDPSVKLRGAEQVEKWVLRQAAEGLLPPEVVHRGKAKFAHGTGTSGLLRKIARRRVALEDLRQAQRRAERAGSPVSARAPARSREELLYYRIFREHFPQEAVLHTVGRTRSVIPGELGDEREAAQGATA</sequence>
<dbReference type="InterPro" id="IPR001962">
    <property type="entry name" value="Asn_synthase"/>
</dbReference>
<feature type="binding site" evidence="12">
    <location>
        <begin position="343"/>
        <end position="344"/>
    </location>
    <ligand>
        <name>ATP</name>
        <dbReference type="ChEBI" id="CHEBI:30616"/>
    </ligand>
</feature>
<dbReference type="InterPro" id="IPR006426">
    <property type="entry name" value="Asn_synth_AEB"/>
</dbReference>
<dbReference type="Pfam" id="PF13537">
    <property type="entry name" value="GATase_7"/>
    <property type="match status" value="1"/>
</dbReference>
<organism evidence="15 16">
    <name type="scientific">Limnochorda pilosa</name>
    <dbReference type="NCBI Taxonomy" id="1555112"/>
    <lineage>
        <taxon>Bacteria</taxon>
        <taxon>Bacillati</taxon>
        <taxon>Bacillota</taxon>
        <taxon>Limnochordia</taxon>
        <taxon>Limnochordales</taxon>
        <taxon>Limnochordaceae</taxon>
        <taxon>Limnochorda</taxon>
    </lineage>
</organism>
<dbReference type="Pfam" id="PF00733">
    <property type="entry name" value="Asn_synthase"/>
    <property type="match status" value="2"/>
</dbReference>
<keyword evidence="6 12" id="KW-0067">ATP-binding</keyword>
<dbReference type="Gene3D" id="3.60.20.10">
    <property type="entry name" value="Glutamine Phosphoribosylpyrophosphate, subunit 1, domain 1"/>
    <property type="match status" value="1"/>
</dbReference>
<dbReference type="AlphaFoldDB" id="A0A0K2SP08"/>
<dbReference type="NCBIfam" id="TIGR01536">
    <property type="entry name" value="asn_synth_AEB"/>
    <property type="match status" value="1"/>
</dbReference>
<dbReference type="PIRSF" id="PIRSF001589">
    <property type="entry name" value="Asn_synthetase_glu-h"/>
    <property type="match status" value="1"/>
</dbReference>
<evidence type="ECO:0000256" key="9">
    <source>
        <dbReference type="ARBA" id="ARBA00029440"/>
    </source>
</evidence>
<evidence type="ECO:0000256" key="3">
    <source>
        <dbReference type="ARBA" id="ARBA00022598"/>
    </source>
</evidence>
<comment type="pathway">
    <text evidence="9">Amino-acid biosynthesis.</text>
</comment>
<evidence type="ECO:0000256" key="1">
    <source>
        <dbReference type="ARBA" id="ARBA00005752"/>
    </source>
</evidence>
<keyword evidence="3" id="KW-0436">Ligase</keyword>
<keyword evidence="7 11" id="KW-0061">Asparagine biosynthesis</keyword>
<dbReference type="PANTHER" id="PTHR11772:SF2">
    <property type="entry name" value="ASPARAGINE SYNTHETASE [GLUTAMINE-HYDROLYZING]"/>
    <property type="match status" value="1"/>
</dbReference>